<feature type="compositionally biased region" description="Basic and acidic residues" evidence="1">
    <location>
        <begin position="103"/>
        <end position="113"/>
    </location>
</feature>
<keyword evidence="3" id="KW-1185">Reference proteome</keyword>
<accession>A0AAP0GBW4</accession>
<reference evidence="2 3" key="1">
    <citation type="journal article" date="2022" name="Nat. Plants">
        <title>Genomes of leafy and leafless Platanthera orchids illuminate the evolution of mycoheterotrophy.</title>
        <authorList>
            <person name="Li M.H."/>
            <person name="Liu K.W."/>
            <person name="Li Z."/>
            <person name="Lu H.C."/>
            <person name="Ye Q.L."/>
            <person name="Zhang D."/>
            <person name="Wang J.Y."/>
            <person name="Li Y.F."/>
            <person name="Zhong Z.M."/>
            <person name="Liu X."/>
            <person name="Yu X."/>
            <person name="Liu D.K."/>
            <person name="Tu X.D."/>
            <person name="Liu B."/>
            <person name="Hao Y."/>
            <person name="Liao X.Y."/>
            <person name="Jiang Y.T."/>
            <person name="Sun W.H."/>
            <person name="Chen J."/>
            <person name="Chen Y.Q."/>
            <person name="Ai Y."/>
            <person name="Zhai J.W."/>
            <person name="Wu S.S."/>
            <person name="Zhou Z."/>
            <person name="Hsiao Y.Y."/>
            <person name="Wu W.L."/>
            <person name="Chen Y.Y."/>
            <person name="Lin Y.F."/>
            <person name="Hsu J.L."/>
            <person name="Li C.Y."/>
            <person name="Wang Z.W."/>
            <person name="Zhao X."/>
            <person name="Zhong W.Y."/>
            <person name="Ma X.K."/>
            <person name="Ma L."/>
            <person name="Huang J."/>
            <person name="Chen G.Z."/>
            <person name="Huang M.Z."/>
            <person name="Huang L."/>
            <person name="Peng D.H."/>
            <person name="Luo Y.B."/>
            <person name="Zou S.Q."/>
            <person name="Chen S.P."/>
            <person name="Lan S."/>
            <person name="Tsai W.C."/>
            <person name="Van de Peer Y."/>
            <person name="Liu Z.J."/>
        </authorList>
    </citation>
    <scope>NUCLEOTIDE SEQUENCE [LARGE SCALE GENOMIC DNA]</scope>
    <source>
        <strain evidence="2">Lor287</strain>
    </source>
</reference>
<dbReference type="Proteomes" id="UP001418222">
    <property type="component" value="Unassembled WGS sequence"/>
</dbReference>
<evidence type="ECO:0000256" key="1">
    <source>
        <dbReference type="SAM" id="MobiDB-lite"/>
    </source>
</evidence>
<dbReference type="EMBL" id="JBBWWQ010000003">
    <property type="protein sequence ID" value="KAK8950800.1"/>
    <property type="molecule type" value="Genomic_DNA"/>
</dbReference>
<name>A0AAP0GBW4_9ASPA</name>
<comment type="caution">
    <text evidence="2">The sequence shown here is derived from an EMBL/GenBank/DDBJ whole genome shotgun (WGS) entry which is preliminary data.</text>
</comment>
<organism evidence="2 3">
    <name type="scientific">Platanthera zijinensis</name>
    <dbReference type="NCBI Taxonomy" id="2320716"/>
    <lineage>
        <taxon>Eukaryota</taxon>
        <taxon>Viridiplantae</taxon>
        <taxon>Streptophyta</taxon>
        <taxon>Embryophyta</taxon>
        <taxon>Tracheophyta</taxon>
        <taxon>Spermatophyta</taxon>
        <taxon>Magnoliopsida</taxon>
        <taxon>Liliopsida</taxon>
        <taxon>Asparagales</taxon>
        <taxon>Orchidaceae</taxon>
        <taxon>Orchidoideae</taxon>
        <taxon>Orchideae</taxon>
        <taxon>Orchidinae</taxon>
        <taxon>Platanthera</taxon>
    </lineage>
</organism>
<gene>
    <name evidence="2" type="ORF">KSP39_PZI003738</name>
</gene>
<dbReference type="AlphaFoldDB" id="A0AAP0GBW4"/>
<protein>
    <submittedName>
        <fullName evidence="2">Uncharacterized protein</fullName>
    </submittedName>
</protein>
<proteinExistence type="predicted"/>
<feature type="region of interest" description="Disordered" evidence="1">
    <location>
        <begin position="92"/>
        <end position="113"/>
    </location>
</feature>
<evidence type="ECO:0000313" key="2">
    <source>
        <dbReference type="EMBL" id="KAK8950800.1"/>
    </source>
</evidence>
<evidence type="ECO:0000313" key="3">
    <source>
        <dbReference type="Proteomes" id="UP001418222"/>
    </source>
</evidence>
<sequence>MPKKKMAMMNFIWILSQLYPPSISHASKKNEGRFMLSLLKFQHLVILSYHRYIVVYATTSVVYNFVEVYGHERAGLDQEVMVPARLLEDFRPSRRYPTSSPQDRQEGKSRRREDSWLKAPIEASDFLLPDPGRDFFLPFSYFPIRHCRPAVSLAGYPEVVLPSSQTGKNTIYFDFFLLIYRALLEQACGLFPYNLLFLLPPYFFSTL</sequence>